<evidence type="ECO:0000313" key="1">
    <source>
        <dbReference type="EMBL" id="AKC95028.1"/>
    </source>
</evidence>
<dbReference type="STRING" id="187101.VC03_00250"/>
<evidence type="ECO:0000313" key="2">
    <source>
        <dbReference type="Proteomes" id="UP000033103"/>
    </source>
</evidence>
<name>A0A0E3UU72_9FUSO</name>
<proteinExistence type="predicted"/>
<dbReference type="RefSeq" id="WP_046328134.1">
    <property type="nucleotide sequence ID" value="NZ_CP011280.1"/>
</dbReference>
<keyword evidence="2" id="KW-1185">Reference proteome</keyword>
<organism evidence="1 2">
    <name type="scientific">Sneathia vaginalis</name>
    <dbReference type="NCBI Taxonomy" id="187101"/>
    <lineage>
        <taxon>Bacteria</taxon>
        <taxon>Fusobacteriati</taxon>
        <taxon>Fusobacteriota</taxon>
        <taxon>Fusobacteriia</taxon>
        <taxon>Fusobacteriales</taxon>
        <taxon>Leptotrichiaceae</taxon>
        <taxon>Sneathia</taxon>
    </lineage>
</organism>
<reference evidence="1 2" key="1">
    <citation type="journal article" date="2012" name="BMC Genomics">
        <title>Genomic sequence analysis and characterization of Sneathia amnii sp. nov.</title>
        <authorList>
            <consortium name="Vaginal Microbiome Consortium (additional members)"/>
            <person name="Harwich M.D.Jr."/>
            <person name="Serrano M.G."/>
            <person name="Fettweis J.M."/>
            <person name="Alves J.M."/>
            <person name="Reimers M.A."/>
            <person name="Buck G.A."/>
            <person name="Jefferson K.K."/>
        </authorList>
    </citation>
    <scope>NUCLEOTIDE SEQUENCE [LARGE SCALE GENOMIC DNA]</scope>
    <source>
        <strain evidence="1 2">SN35</strain>
    </source>
</reference>
<dbReference type="Proteomes" id="UP000033103">
    <property type="component" value="Chromosome"/>
</dbReference>
<dbReference type="OrthoDB" id="95211at2"/>
<dbReference type="PATRIC" id="fig|1069640.6.peg.41"/>
<accession>A0A0E3UU72</accession>
<dbReference type="HOGENOM" id="CLU_1546585_0_0_0"/>
<dbReference type="EMBL" id="CP011280">
    <property type="protein sequence ID" value="AKC95028.1"/>
    <property type="molecule type" value="Genomic_DNA"/>
</dbReference>
<dbReference type="AlphaFoldDB" id="A0A0E3UU72"/>
<sequence>MKKILIGVSMLIALNTFSFTLREFYLSNTVSQEAFDKNTNAVNKKIWEEVEKKAKEVNGNLQVKANNDYFKSFLITSKDKYYGLTFDSKTGEKVNLKDLFVKGYADPINGIIKERIADLGITDSKFNGISTWFNQEYYLEDFTINILLNNVTSLADKNLSIPIYPIEVRGIIK</sequence>
<gene>
    <name evidence="1" type="ORF">VC03_00250</name>
</gene>
<dbReference type="KEGG" id="sns:VC03_00250"/>
<protein>
    <submittedName>
        <fullName evidence="1">Uncharacterized protein</fullName>
    </submittedName>
</protein>